<name>A0ABR3GWI4_9PEZI</name>
<feature type="compositionally biased region" description="Basic residues" evidence="1">
    <location>
        <begin position="171"/>
        <end position="192"/>
    </location>
</feature>
<dbReference type="PROSITE" id="PS00028">
    <property type="entry name" value="ZINC_FINGER_C2H2_1"/>
    <property type="match status" value="1"/>
</dbReference>
<dbReference type="EMBL" id="JBBBZM010000005">
    <property type="protein sequence ID" value="KAL0640150.1"/>
    <property type="molecule type" value="Genomic_DNA"/>
</dbReference>
<dbReference type="SMART" id="SM00355">
    <property type="entry name" value="ZnF_C2H2"/>
    <property type="match status" value="3"/>
</dbReference>
<accession>A0ABR3GWI4</accession>
<dbReference type="SUPFAM" id="SSF57667">
    <property type="entry name" value="beta-beta-alpha zinc fingers"/>
    <property type="match status" value="1"/>
</dbReference>
<organism evidence="3 4">
    <name type="scientific">Discina gigas</name>
    <dbReference type="NCBI Taxonomy" id="1032678"/>
    <lineage>
        <taxon>Eukaryota</taxon>
        <taxon>Fungi</taxon>
        <taxon>Dikarya</taxon>
        <taxon>Ascomycota</taxon>
        <taxon>Pezizomycotina</taxon>
        <taxon>Pezizomycetes</taxon>
        <taxon>Pezizales</taxon>
        <taxon>Discinaceae</taxon>
        <taxon>Discina</taxon>
    </lineage>
</organism>
<evidence type="ECO:0000313" key="3">
    <source>
        <dbReference type="EMBL" id="KAL0640150.1"/>
    </source>
</evidence>
<dbReference type="InterPro" id="IPR036236">
    <property type="entry name" value="Znf_C2H2_sf"/>
</dbReference>
<gene>
    <name evidence="3" type="ORF">Q9L58_000708</name>
</gene>
<dbReference type="InterPro" id="IPR013087">
    <property type="entry name" value="Znf_C2H2_type"/>
</dbReference>
<keyword evidence="4" id="KW-1185">Reference proteome</keyword>
<evidence type="ECO:0000313" key="4">
    <source>
        <dbReference type="Proteomes" id="UP001447188"/>
    </source>
</evidence>
<dbReference type="Proteomes" id="UP001447188">
    <property type="component" value="Unassembled WGS sequence"/>
</dbReference>
<dbReference type="Gene3D" id="3.30.160.60">
    <property type="entry name" value="Classic Zinc Finger"/>
    <property type="match status" value="1"/>
</dbReference>
<evidence type="ECO:0000259" key="2">
    <source>
        <dbReference type="PROSITE" id="PS00028"/>
    </source>
</evidence>
<sequence length="298" mass="33594">MQEFAMAPTSDPDQDLFNLGDYLEIDSWIQPDAYSPPVSDMSSPPYTDVPLTPQSDGPHTPQSQCSIYNDQSLAGFEMLNFEDSPMAQPVFSPADLEMELNPEDLENTWEYVLNDDTANELLEQANLPQFTLDSALTPPLTPLMPFLPSLSGSSDSSPATPHPPPSPSASRSHRIKGGQTRKSKTPVRRPRRAANSLDKPKIYPCDFPDCLMSCSRPCDLAKHRKRHVKPFKCRICDSWSSSMKDRERHELSLHRKEDHLICEFPNCQHTTARKDNMDNHVLRKHTNRGEILEGTGHL</sequence>
<proteinExistence type="predicted"/>
<feature type="compositionally biased region" description="Low complexity" evidence="1">
    <location>
        <begin position="146"/>
        <end position="159"/>
    </location>
</feature>
<comment type="caution">
    <text evidence="3">The sequence shown here is derived from an EMBL/GenBank/DDBJ whole genome shotgun (WGS) entry which is preliminary data.</text>
</comment>
<feature type="compositionally biased region" description="Polar residues" evidence="1">
    <location>
        <begin position="52"/>
        <end position="63"/>
    </location>
</feature>
<feature type="domain" description="C2H2-type" evidence="2">
    <location>
        <begin position="205"/>
        <end position="227"/>
    </location>
</feature>
<reference evidence="3 4" key="1">
    <citation type="submission" date="2024-02" db="EMBL/GenBank/DDBJ databases">
        <title>Discinaceae phylogenomics.</title>
        <authorList>
            <person name="Dirks A.C."/>
            <person name="James T.Y."/>
        </authorList>
    </citation>
    <scope>NUCLEOTIDE SEQUENCE [LARGE SCALE GENOMIC DNA]</scope>
    <source>
        <strain evidence="3 4">ACD0624</strain>
    </source>
</reference>
<evidence type="ECO:0000256" key="1">
    <source>
        <dbReference type="SAM" id="MobiDB-lite"/>
    </source>
</evidence>
<protein>
    <recommendedName>
        <fullName evidence="2">C2H2-type domain-containing protein</fullName>
    </recommendedName>
</protein>
<feature type="region of interest" description="Disordered" evidence="1">
    <location>
        <begin position="33"/>
        <end position="63"/>
    </location>
</feature>
<feature type="region of interest" description="Disordered" evidence="1">
    <location>
        <begin position="146"/>
        <end position="195"/>
    </location>
</feature>